<feature type="region of interest" description="Disordered" evidence="1">
    <location>
        <begin position="463"/>
        <end position="564"/>
    </location>
</feature>
<reference evidence="3 4" key="2">
    <citation type="submission" date="2020-07" db="EMBL/GenBank/DDBJ databases">
        <title>Genome assembly of wild tea tree DASZ reveals pedigree and selection history of tea varieties.</title>
        <authorList>
            <person name="Zhang W."/>
        </authorList>
    </citation>
    <scope>NUCLEOTIDE SEQUENCE [LARGE SCALE GENOMIC DNA]</scope>
    <source>
        <strain evidence="4">cv. G240</strain>
        <tissue evidence="3">Leaf</tissue>
    </source>
</reference>
<organism evidence="3 4">
    <name type="scientific">Camellia sinensis</name>
    <name type="common">Tea plant</name>
    <name type="synonym">Thea sinensis</name>
    <dbReference type="NCBI Taxonomy" id="4442"/>
    <lineage>
        <taxon>Eukaryota</taxon>
        <taxon>Viridiplantae</taxon>
        <taxon>Streptophyta</taxon>
        <taxon>Embryophyta</taxon>
        <taxon>Tracheophyta</taxon>
        <taxon>Spermatophyta</taxon>
        <taxon>Magnoliopsida</taxon>
        <taxon>eudicotyledons</taxon>
        <taxon>Gunneridae</taxon>
        <taxon>Pentapetalae</taxon>
        <taxon>asterids</taxon>
        <taxon>Ericales</taxon>
        <taxon>Theaceae</taxon>
        <taxon>Camellia</taxon>
    </lineage>
</organism>
<feature type="transmembrane region" description="Helical" evidence="2">
    <location>
        <begin position="29"/>
        <end position="49"/>
    </location>
</feature>
<evidence type="ECO:0000313" key="4">
    <source>
        <dbReference type="Proteomes" id="UP000593564"/>
    </source>
</evidence>
<name>A0A7J7HWA1_CAMSI</name>
<feature type="compositionally biased region" description="Acidic residues" evidence="1">
    <location>
        <begin position="526"/>
        <end position="550"/>
    </location>
</feature>
<comment type="caution">
    <text evidence="3">The sequence shown here is derived from an EMBL/GenBank/DDBJ whole genome shotgun (WGS) entry which is preliminary data.</text>
</comment>
<evidence type="ECO:0000313" key="3">
    <source>
        <dbReference type="EMBL" id="KAF5956795.1"/>
    </source>
</evidence>
<dbReference type="InterPro" id="IPR008480">
    <property type="entry name" value="DUF761_pln"/>
</dbReference>
<keyword evidence="2" id="KW-0812">Transmembrane</keyword>
<evidence type="ECO:0008006" key="5">
    <source>
        <dbReference type="Google" id="ProtNLM"/>
    </source>
</evidence>
<feature type="region of interest" description="Disordered" evidence="1">
    <location>
        <begin position="1"/>
        <end position="20"/>
    </location>
</feature>
<dbReference type="PANTHER" id="PTHR34059">
    <property type="entry name" value="EXPRESSED PROTEIN"/>
    <property type="match status" value="1"/>
</dbReference>
<keyword evidence="4" id="KW-1185">Reference proteome</keyword>
<keyword evidence="2" id="KW-1133">Transmembrane helix</keyword>
<gene>
    <name evidence="3" type="ORF">HYC85_004020</name>
</gene>
<reference evidence="4" key="1">
    <citation type="journal article" date="2020" name="Nat. Commun.">
        <title>Genome assembly of wild tea tree DASZ reveals pedigree and selection history of tea varieties.</title>
        <authorList>
            <person name="Zhang W."/>
            <person name="Zhang Y."/>
            <person name="Qiu H."/>
            <person name="Guo Y."/>
            <person name="Wan H."/>
            <person name="Zhang X."/>
            <person name="Scossa F."/>
            <person name="Alseekh S."/>
            <person name="Zhang Q."/>
            <person name="Wang P."/>
            <person name="Xu L."/>
            <person name="Schmidt M.H."/>
            <person name="Jia X."/>
            <person name="Li D."/>
            <person name="Zhu A."/>
            <person name="Guo F."/>
            <person name="Chen W."/>
            <person name="Ni D."/>
            <person name="Usadel B."/>
            <person name="Fernie A.R."/>
            <person name="Wen W."/>
        </authorList>
    </citation>
    <scope>NUCLEOTIDE SEQUENCE [LARGE SCALE GENOMIC DNA]</scope>
    <source>
        <strain evidence="4">cv. G240</strain>
    </source>
</reference>
<protein>
    <recommendedName>
        <fullName evidence="5">DUF4408 domain-containing protein</fullName>
    </recommendedName>
</protein>
<evidence type="ECO:0000256" key="1">
    <source>
        <dbReference type="SAM" id="MobiDB-lite"/>
    </source>
</evidence>
<sequence length="596" mass="67534">MEEPDSFNKPRLLIPDPTTPIHPNPSKSYSLFLCKSLFVALLLALLPLFPSKAPEFINQSILTKFWELLHLLFIGIVVSYGLFGRKNTQQNNENQLNFDDSKAYLSGILYVPSIFEDGYERYDEKRTIQAWNNGIGSSVLDELNNPRSNIFQNGLENPFGSDEKRVSQTWNSQYYFQGESMPFVSRENCLLDEWGKPKSFNDNKPLNLPVRSLRSRIVDHDTLESIKENGSISDSKGSCKNYDKIRDDSKGGCENSENFGNVTVFRGLAPINLDEKFKETVEVREDHMSSVKPPSHSRPLSVGGFEFDHLKSESFWSPIFSQTNSMPSPPKKVSPDVRYSKMEDLEREKSSCCLSLLPDSLRNGEASSLATNARRFSIGSLSEMNVERNCEDKLKGFSKSMREDSLGKRKFEVDSLKGKLVKPLQRGKSVRTIRASEHCLETRKMAEIYSDHVDDKFEAMSMENSGRRARLGQPRRQNLDDLSLKQSKSSSSSSSSSKLSNCAETNVVESEKDPDSDFESFQVSSDEGEEEEKEEEEKEEKEEEELDAELDQLSNANDAELDLDSEVDKKASEFIAKFREQIRLQKIASTKGFSGL</sequence>
<dbReference type="AlphaFoldDB" id="A0A7J7HWA1"/>
<feature type="transmembrane region" description="Helical" evidence="2">
    <location>
        <begin position="61"/>
        <end position="83"/>
    </location>
</feature>
<accession>A0A7J7HWA1</accession>
<evidence type="ECO:0000256" key="2">
    <source>
        <dbReference type="SAM" id="Phobius"/>
    </source>
</evidence>
<dbReference type="Proteomes" id="UP000593564">
    <property type="component" value="Unassembled WGS sequence"/>
</dbReference>
<proteinExistence type="predicted"/>
<dbReference type="Pfam" id="PF05553">
    <property type="entry name" value="DUF761"/>
    <property type="match status" value="1"/>
</dbReference>
<dbReference type="EMBL" id="JACBKZ010000002">
    <property type="protein sequence ID" value="KAF5956795.1"/>
    <property type="molecule type" value="Genomic_DNA"/>
</dbReference>
<feature type="compositionally biased region" description="Low complexity" evidence="1">
    <location>
        <begin position="484"/>
        <end position="500"/>
    </location>
</feature>
<dbReference type="PANTHER" id="PTHR34059:SF6">
    <property type="entry name" value="DUF4408 DOMAIN-CONTAINING PROTEIN"/>
    <property type="match status" value="1"/>
</dbReference>
<keyword evidence="2" id="KW-0472">Membrane</keyword>